<accession>A0A8J9Z2M7</accession>
<reference evidence="2" key="1">
    <citation type="submission" date="2022-01" db="EMBL/GenBank/DDBJ databases">
        <authorList>
            <person name="Braso-Vives M."/>
        </authorList>
    </citation>
    <scope>NUCLEOTIDE SEQUENCE</scope>
</reference>
<organism evidence="2 3">
    <name type="scientific">Branchiostoma lanceolatum</name>
    <name type="common">Common lancelet</name>
    <name type="synonym">Amphioxus lanceolatum</name>
    <dbReference type="NCBI Taxonomy" id="7740"/>
    <lineage>
        <taxon>Eukaryota</taxon>
        <taxon>Metazoa</taxon>
        <taxon>Chordata</taxon>
        <taxon>Cephalochordata</taxon>
        <taxon>Leptocardii</taxon>
        <taxon>Amphioxiformes</taxon>
        <taxon>Branchiostomatidae</taxon>
        <taxon>Branchiostoma</taxon>
    </lineage>
</organism>
<dbReference type="AlphaFoldDB" id="A0A8J9Z2M7"/>
<feature type="region of interest" description="Disordered" evidence="1">
    <location>
        <begin position="20"/>
        <end position="74"/>
    </location>
</feature>
<dbReference type="Proteomes" id="UP000838412">
    <property type="component" value="Chromosome 15"/>
</dbReference>
<evidence type="ECO:0000256" key="1">
    <source>
        <dbReference type="SAM" id="MobiDB-lite"/>
    </source>
</evidence>
<feature type="compositionally biased region" description="Polar residues" evidence="1">
    <location>
        <begin position="62"/>
        <end position="74"/>
    </location>
</feature>
<gene>
    <name evidence="2" type="primary">Hypp7737</name>
    <name evidence="2" type="ORF">BLAG_LOCUS8515</name>
</gene>
<evidence type="ECO:0000313" key="2">
    <source>
        <dbReference type="EMBL" id="CAH1246511.1"/>
    </source>
</evidence>
<protein>
    <submittedName>
        <fullName evidence="2">Hypp7737 protein</fullName>
    </submittedName>
</protein>
<proteinExistence type="predicted"/>
<feature type="compositionally biased region" description="Basic and acidic residues" evidence="1">
    <location>
        <begin position="20"/>
        <end position="38"/>
    </location>
</feature>
<feature type="compositionally biased region" description="Basic and acidic residues" evidence="1">
    <location>
        <begin position="49"/>
        <end position="61"/>
    </location>
</feature>
<sequence>MSAMTGLMDAAFGVSFNRLLKSESTRRHPKSSRTDFKKKNSTNIIMSKELPDVVRESESDYSRNTNTKTPQAYN</sequence>
<evidence type="ECO:0000313" key="3">
    <source>
        <dbReference type="Proteomes" id="UP000838412"/>
    </source>
</evidence>
<name>A0A8J9Z2M7_BRALA</name>
<dbReference type="EMBL" id="OV696700">
    <property type="protein sequence ID" value="CAH1246511.1"/>
    <property type="molecule type" value="Genomic_DNA"/>
</dbReference>
<keyword evidence="3" id="KW-1185">Reference proteome</keyword>